<protein>
    <submittedName>
        <fullName evidence="1">Uncharacterized protein</fullName>
    </submittedName>
</protein>
<dbReference type="Proteomes" id="UP000314294">
    <property type="component" value="Unassembled WGS sequence"/>
</dbReference>
<dbReference type="EMBL" id="SRLO01000440">
    <property type="protein sequence ID" value="TNN55988.1"/>
    <property type="molecule type" value="Genomic_DNA"/>
</dbReference>
<sequence length="97" mass="11042">MVILIFNIDEARRASRLSSPAASSERPFHYPACSWLTHPKGELFAIALDVDWYTSATRTSRRLFGFIVFFPTVYGQAAIQHDAVWPTSQHLLTFLNL</sequence>
<comment type="caution">
    <text evidence="1">The sequence shown here is derived from an EMBL/GenBank/DDBJ whole genome shotgun (WGS) entry which is preliminary data.</text>
</comment>
<name>A0A4Z2GQN1_9TELE</name>
<gene>
    <name evidence="1" type="ORF">EYF80_033823</name>
</gene>
<reference evidence="1 2" key="1">
    <citation type="submission" date="2019-03" db="EMBL/GenBank/DDBJ databases">
        <title>First draft genome of Liparis tanakae, snailfish: a comprehensive survey of snailfish specific genes.</title>
        <authorList>
            <person name="Kim W."/>
            <person name="Song I."/>
            <person name="Jeong J.-H."/>
            <person name="Kim D."/>
            <person name="Kim S."/>
            <person name="Ryu S."/>
            <person name="Song J.Y."/>
            <person name="Lee S.K."/>
        </authorList>
    </citation>
    <scope>NUCLEOTIDE SEQUENCE [LARGE SCALE GENOMIC DNA]</scope>
    <source>
        <tissue evidence="1">Muscle</tissue>
    </source>
</reference>
<evidence type="ECO:0000313" key="1">
    <source>
        <dbReference type="EMBL" id="TNN55988.1"/>
    </source>
</evidence>
<organism evidence="1 2">
    <name type="scientific">Liparis tanakae</name>
    <name type="common">Tanaka's snailfish</name>
    <dbReference type="NCBI Taxonomy" id="230148"/>
    <lineage>
        <taxon>Eukaryota</taxon>
        <taxon>Metazoa</taxon>
        <taxon>Chordata</taxon>
        <taxon>Craniata</taxon>
        <taxon>Vertebrata</taxon>
        <taxon>Euteleostomi</taxon>
        <taxon>Actinopterygii</taxon>
        <taxon>Neopterygii</taxon>
        <taxon>Teleostei</taxon>
        <taxon>Neoteleostei</taxon>
        <taxon>Acanthomorphata</taxon>
        <taxon>Eupercaria</taxon>
        <taxon>Perciformes</taxon>
        <taxon>Cottioidei</taxon>
        <taxon>Cottales</taxon>
        <taxon>Liparidae</taxon>
        <taxon>Liparis</taxon>
    </lineage>
</organism>
<proteinExistence type="predicted"/>
<accession>A0A4Z2GQN1</accession>
<dbReference type="AlphaFoldDB" id="A0A4Z2GQN1"/>
<keyword evidence="2" id="KW-1185">Reference proteome</keyword>
<evidence type="ECO:0000313" key="2">
    <source>
        <dbReference type="Proteomes" id="UP000314294"/>
    </source>
</evidence>